<dbReference type="Gene3D" id="2.130.10.10">
    <property type="entry name" value="YVTN repeat-like/Quinoprotein amine dehydrogenase"/>
    <property type="match status" value="1"/>
</dbReference>
<dbReference type="InterPro" id="IPR031815">
    <property type="entry name" value="DUF5074"/>
</dbReference>
<dbReference type="InterPro" id="IPR051200">
    <property type="entry name" value="Host-pathogen_enzymatic-act"/>
</dbReference>
<reference evidence="1 2" key="1">
    <citation type="submission" date="2019-11" db="EMBL/GenBank/DDBJ databases">
        <authorList>
            <person name="Zheng R.K."/>
            <person name="Sun C.M."/>
        </authorList>
    </citation>
    <scope>NUCLEOTIDE SEQUENCE [LARGE SCALE GENOMIC DNA]</scope>
    <source>
        <strain evidence="1 2">WC007</strain>
    </source>
</reference>
<dbReference type="RefSeq" id="WP_158870702.1">
    <property type="nucleotide sequence ID" value="NZ_CP046401.1"/>
</dbReference>
<dbReference type="SUPFAM" id="SSF51004">
    <property type="entry name" value="C-terminal (heme d1) domain of cytochrome cd1-nitrite reductase"/>
    <property type="match status" value="1"/>
</dbReference>
<dbReference type="Pfam" id="PF16819">
    <property type="entry name" value="DUF5074"/>
    <property type="match status" value="1"/>
</dbReference>
<dbReference type="InterPro" id="IPR015943">
    <property type="entry name" value="WD40/YVTN_repeat-like_dom_sf"/>
</dbReference>
<dbReference type="KEGG" id="mcos:GM418_26765"/>
<dbReference type="PANTHER" id="PTHR47197">
    <property type="entry name" value="PROTEIN NIRF"/>
    <property type="match status" value="1"/>
</dbReference>
<dbReference type="PROSITE" id="PS51257">
    <property type="entry name" value="PROKAR_LIPOPROTEIN"/>
    <property type="match status" value="1"/>
</dbReference>
<proteinExistence type="predicted"/>
<dbReference type="InterPro" id="IPR011048">
    <property type="entry name" value="Haem_d1_sf"/>
</dbReference>
<dbReference type="Proteomes" id="UP000428260">
    <property type="component" value="Chromosome"/>
</dbReference>
<keyword evidence="2" id="KW-1185">Reference proteome</keyword>
<organism evidence="1 2">
    <name type="scientific">Maribellus comscasis</name>
    <dbReference type="NCBI Taxonomy" id="2681766"/>
    <lineage>
        <taxon>Bacteria</taxon>
        <taxon>Pseudomonadati</taxon>
        <taxon>Bacteroidota</taxon>
        <taxon>Bacteroidia</taxon>
        <taxon>Marinilabiliales</taxon>
        <taxon>Prolixibacteraceae</taxon>
        <taxon>Maribellus</taxon>
    </lineage>
</organism>
<accession>A0A6I6KAD5</accession>
<gene>
    <name evidence="1" type="ORF">GM418_26765</name>
</gene>
<name>A0A6I6KAD5_9BACT</name>
<dbReference type="AlphaFoldDB" id="A0A6I6KAD5"/>
<dbReference type="PANTHER" id="PTHR47197:SF3">
    <property type="entry name" value="DIHYDRO-HEME D1 DEHYDROGENASE"/>
    <property type="match status" value="1"/>
</dbReference>
<dbReference type="EMBL" id="CP046401">
    <property type="protein sequence ID" value="QGY47134.1"/>
    <property type="molecule type" value="Genomic_DNA"/>
</dbReference>
<sequence length="348" mass="38914">MIRKIAYIILTSILLAACTDEPVETVFFDLDTENGVFISCEGNFMYGNASLSFYNYKTKSIQNDLFYARNNVPLGDVAQSMYLNGNSLFLVANNSGKIYVIDPKTAAFKGAITGLTSPRYILFATEEKAYISDLYAHHITVFNPSTLEKTGQIDLSEEHTSEQMVKVGNYVFVSSWSYDNKVLVIDSEKDELIAKIEVPLQPKDLKVDKNGKLWIFSDGGFEGSSAGNEQPALTRVDPETFTVEKILRFEDDSNPYDLELNNTKDTLYFINQGVCKMAVESKTLPDSTFIPGAGKLFYSLGLNPNNNEIYVSDAIDYTQDAMVYRYLSSGVLTDSFKVGINPSDFLFR</sequence>
<evidence type="ECO:0000313" key="1">
    <source>
        <dbReference type="EMBL" id="QGY47134.1"/>
    </source>
</evidence>
<evidence type="ECO:0000313" key="2">
    <source>
        <dbReference type="Proteomes" id="UP000428260"/>
    </source>
</evidence>
<protein>
    <submittedName>
        <fullName evidence="1">YncE family protein</fullName>
    </submittedName>
</protein>